<feature type="transmembrane region" description="Helical" evidence="1">
    <location>
        <begin position="42"/>
        <end position="65"/>
    </location>
</feature>
<evidence type="ECO:0000313" key="2">
    <source>
        <dbReference type="EMBL" id="OGC62985.1"/>
    </source>
</evidence>
<dbReference type="Proteomes" id="UP000177955">
    <property type="component" value="Unassembled WGS sequence"/>
</dbReference>
<protein>
    <submittedName>
        <fullName evidence="2">Uncharacterized protein</fullName>
    </submittedName>
</protein>
<evidence type="ECO:0000256" key="1">
    <source>
        <dbReference type="SAM" id="Phobius"/>
    </source>
</evidence>
<organism evidence="2 3">
    <name type="scientific">candidate division WWE3 bacterium RIFOXYB1_FULL_42_27</name>
    <dbReference type="NCBI Taxonomy" id="1802638"/>
    <lineage>
        <taxon>Bacteria</taxon>
        <taxon>Katanobacteria</taxon>
    </lineage>
</organism>
<keyword evidence="1" id="KW-0812">Transmembrane</keyword>
<dbReference type="EMBL" id="MEVV01000017">
    <property type="protein sequence ID" value="OGC62985.1"/>
    <property type="molecule type" value="Genomic_DNA"/>
</dbReference>
<feature type="transmembrane region" description="Helical" evidence="1">
    <location>
        <begin position="17"/>
        <end position="36"/>
    </location>
</feature>
<gene>
    <name evidence="2" type="ORF">A2399_01835</name>
</gene>
<comment type="caution">
    <text evidence="2">The sequence shown here is derived from an EMBL/GenBank/DDBJ whole genome shotgun (WGS) entry which is preliminary data.</text>
</comment>
<evidence type="ECO:0000313" key="3">
    <source>
        <dbReference type="Proteomes" id="UP000177955"/>
    </source>
</evidence>
<reference evidence="2 3" key="1">
    <citation type="journal article" date="2016" name="Nat. Commun.">
        <title>Thousands of microbial genomes shed light on interconnected biogeochemical processes in an aquifer system.</title>
        <authorList>
            <person name="Anantharaman K."/>
            <person name="Brown C.T."/>
            <person name="Hug L.A."/>
            <person name="Sharon I."/>
            <person name="Castelle C.J."/>
            <person name="Probst A.J."/>
            <person name="Thomas B.C."/>
            <person name="Singh A."/>
            <person name="Wilkins M.J."/>
            <person name="Karaoz U."/>
            <person name="Brodie E.L."/>
            <person name="Williams K.H."/>
            <person name="Hubbard S.S."/>
            <person name="Banfield J.F."/>
        </authorList>
    </citation>
    <scope>NUCLEOTIDE SEQUENCE [LARGE SCALE GENOMIC DNA]</scope>
</reference>
<proteinExistence type="predicted"/>
<keyword evidence="1" id="KW-1133">Transmembrane helix</keyword>
<keyword evidence="1" id="KW-0472">Membrane</keyword>
<name>A0A1F4W0X1_UNCKA</name>
<accession>A0A1F4W0X1</accession>
<dbReference type="AlphaFoldDB" id="A0A1F4W0X1"/>
<sequence length="108" mass="12267">MEPATPQKTISESASKVTVFLLLMFYPVGLIVMWFWPKWKLWIKIGLTLIPVIFIGAGLIVLASLDSTLDDKLRPLRNCIDACKSDTENKLCVRTCEEKFIEDNTLGY</sequence>